<dbReference type="SUPFAM" id="SSF109604">
    <property type="entry name" value="HD-domain/PDEase-like"/>
    <property type="match status" value="1"/>
</dbReference>
<sequence length="195" mass="22354">MDIREIIAHEMEERCKSSDNIFGYGIWSHHIVSVVKYAKMLAEKIGADIEIVEIAALLHDYASIIDEQYIKDHHLHGAREAERILRHLNYPEEKIEKVKACIIAHRGSVRIMTDLKEARCLADADAMAHIVHVPSLLYMVYVKKQLSIDEGAAWVRGKIERSWNKLTDEAKEMISDQYQSAMQVLGKCKVDEVNN</sequence>
<proteinExistence type="predicted"/>
<dbReference type="Gene3D" id="1.10.3210.10">
    <property type="entry name" value="Hypothetical protein af1432"/>
    <property type="match status" value="1"/>
</dbReference>
<keyword evidence="3" id="KW-1185">Reference proteome</keyword>
<dbReference type="InterPro" id="IPR003607">
    <property type="entry name" value="HD/PDEase_dom"/>
</dbReference>
<dbReference type="NCBIfam" id="TIGR00277">
    <property type="entry name" value="HDIG"/>
    <property type="match status" value="1"/>
</dbReference>
<evidence type="ECO:0000259" key="1">
    <source>
        <dbReference type="PROSITE" id="PS51831"/>
    </source>
</evidence>
<reference evidence="2" key="1">
    <citation type="submission" date="2020-07" db="EMBL/GenBank/DDBJ databases">
        <title>Vallitalea pronyensis genome.</title>
        <authorList>
            <person name="Postec A."/>
        </authorList>
    </citation>
    <scope>NUCLEOTIDE SEQUENCE</scope>
    <source>
        <strain evidence="2">FatNI3</strain>
    </source>
</reference>
<evidence type="ECO:0000313" key="2">
    <source>
        <dbReference type="EMBL" id="QUI23516.1"/>
    </source>
</evidence>
<feature type="domain" description="HD" evidence="1">
    <location>
        <begin position="27"/>
        <end position="130"/>
    </location>
</feature>
<dbReference type="EMBL" id="CP058649">
    <property type="protein sequence ID" value="QUI23516.1"/>
    <property type="molecule type" value="Genomic_DNA"/>
</dbReference>
<dbReference type="InterPro" id="IPR006675">
    <property type="entry name" value="HDIG_dom"/>
</dbReference>
<dbReference type="RefSeq" id="WP_212694200.1">
    <property type="nucleotide sequence ID" value="NZ_CP058649.1"/>
</dbReference>
<protein>
    <submittedName>
        <fullName evidence="2">HD domain-containing protein</fullName>
    </submittedName>
</protein>
<dbReference type="Proteomes" id="UP000683246">
    <property type="component" value="Chromosome"/>
</dbReference>
<dbReference type="InterPro" id="IPR006674">
    <property type="entry name" value="HD_domain"/>
</dbReference>
<dbReference type="CDD" id="cd00077">
    <property type="entry name" value="HDc"/>
    <property type="match status" value="1"/>
</dbReference>
<gene>
    <name evidence="2" type="ORF">HZI73_15030</name>
</gene>
<dbReference type="KEGG" id="vpy:HZI73_15030"/>
<organism evidence="2 3">
    <name type="scientific">Vallitalea pronyensis</name>
    <dbReference type="NCBI Taxonomy" id="1348613"/>
    <lineage>
        <taxon>Bacteria</taxon>
        <taxon>Bacillati</taxon>
        <taxon>Bacillota</taxon>
        <taxon>Clostridia</taxon>
        <taxon>Lachnospirales</taxon>
        <taxon>Vallitaleaceae</taxon>
        <taxon>Vallitalea</taxon>
    </lineage>
</organism>
<dbReference type="Pfam" id="PF01966">
    <property type="entry name" value="HD"/>
    <property type="match status" value="1"/>
</dbReference>
<evidence type="ECO:0000313" key="3">
    <source>
        <dbReference type="Proteomes" id="UP000683246"/>
    </source>
</evidence>
<accession>A0A8J8SHF3</accession>
<dbReference type="AlphaFoldDB" id="A0A8J8SHF3"/>
<name>A0A8J8SHF3_9FIRM</name>
<dbReference type="PROSITE" id="PS51831">
    <property type="entry name" value="HD"/>
    <property type="match status" value="1"/>
</dbReference>